<evidence type="ECO:0000313" key="3">
    <source>
        <dbReference type="RefSeq" id="XP_034117834.1"/>
    </source>
</evidence>
<feature type="compositionally biased region" description="Low complexity" evidence="1">
    <location>
        <begin position="160"/>
        <end position="172"/>
    </location>
</feature>
<feature type="compositionally biased region" description="Polar residues" evidence="1">
    <location>
        <begin position="756"/>
        <end position="775"/>
    </location>
</feature>
<dbReference type="Proteomes" id="UP000515160">
    <property type="component" value="Chromosome 2R"/>
</dbReference>
<dbReference type="PANTHER" id="PTHR14435:SF2">
    <property type="entry name" value="ZINC FINGER PROTEIN 106"/>
    <property type="match status" value="1"/>
</dbReference>
<evidence type="ECO:0000256" key="1">
    <source>
        <dbReference type="SAM" id="MobiDB-lite"/>
    </source>
</evidence>
<feature type="compositionally biased region" description="Basic residues" evidence="1">
    <location>
        <begin position="935"/>
        <end position="965"/>
    </location>
</feature>
<feature type="region of interest" description="Disordered" evidence="1">
    <location>
        <begin position="756"/>
        <end position="801"/>
    </location>
</feature>
<feature type="compositionally biased region" description="Polar residues" evidence="1">
    <location>
        <begin position="101"/>
        <end position="112"/>
    </location>
</feature>
<feature type="compositionally biased region" description="Polar residues" evidence="1">
    <location>
        <begin position="330"/>
        <end position="339"/>
    </location>
</feature>
<proteinExistence type="predicted"/>
<feature type="region of interest" description="Disordered" evidence="1">
    <location>
        <begin position="585"/>
        <end position="651"/>
    </location>
</feature>
<feature type="region of interest" description="Disordered" evidence="1">
    <location>
        <begin position="155"/>
        <end position="348"/>
    </location>
</feature>
<dbReference type="OrthoDB" id="10002522at2759"/>
<feature type="compositionally biased region" description="Acidic residues" evidence="1">
    <location>
        <begin position="630"/>
        <end position="639"/>
    </location>
</feature>
<feature type="region of interest" description="Disordered" evidence="1">
    <location>
        <begin position="905"/>
        <end position="1007"/>
    </location>
</feature>
<dbReference type="GO" id="GO:0003723">
    <property type="term" value="F:RNA binding"/>
    <property type="evidence" value="ECO:0007669"/>
    <property type="project" value="InterPro"/>
</dbReference>
<feature type="compositionally biased region" description="Basic and acidic residues" evidence="1">
    <location>
        <begin position="218"/>
        <end position="241"/>
    </location>
</feature>
<feature type="compositionally biased region" description="Basic and acidic residues" evidence="1">
    <location>
        <begin position="594"/>
        <end position="614"/>
    </location>
</feature>
<gene>
    <name evidence="3" type="primary">LOC117576852</name>
</gene>
<feature type="region of interest" description="Disordered" evidence="1">
    <location>
        <begin position="32"/>
        <end position="124"/>
    </location>
</feature>
<dbReference type="PANTHER" id="PTHR14435">
    <property type="entry name" value="ZINC FINGER PROTEIN 106"/>
    <property type="match status" value="1"/>
</dbReference>
<accession>A0A6P8XWW2</accession>
<keyword evidence="2" id="KW-1185">Reference proteome</keyword>
<evidence type="ECO:0000313" key="2">
    <source>
        <dbReference type="Proteomes" id="UP000515160"/>
    </source>
</evidence>
<feature type="compositionally biased region" description="Basic and acidic residues" evidence="1">
    <location>
        <begin position="312"/>
        <end position="328"/>
    </location>
</feature>
<feature type="compositionally biased region" description="Basic and acidic residues" evidence="1">
    <location>
        <begin position="530"/>
        <end position="551"/>
    </location>
</feature>
<feature type="region of interest" description="Disordered" evidence="1">
    <location>
        <begin position="528"/>
        <end position="571"/>
    </location>
</feature>
<feature type="compositionally biased region" description="Polar residues" evidence="1">
    <location>
        <begin position="973"/>
        <end position="988"/>
    </location>
</feature>
<reference evidence="3" key="1">
    <citation type="submission" date="2025-08" db="UniProtKB">
        <authorList>
            <consortium name="RefSeq"/>
        </authorList>
    </citation>
    <scope>IDENTIFICATION</scope>
    <source>
        <strain evidence="3">15112-1751.03</strain>
        <tissue evidence="3">Whole Adult</tissue>
    </source>
</reference>
<feature type="compositionally biased region" description="Basic residues" evidence="1">
    <location>
        <begin position="242"/>
        <end position="252"/>
    </location>
</feature>
<feature type="compositionally biased region" description="Basic residues" evidence="1">
    <location>
        <begin position="194"/>
        <end position="203"/>
    </location>
</feature>
<dbReference type="InterPro" id="IPR036322">
    <property type="entry name" value="WD40_repeat_dom_sf"/>
</dbReference>
<feature type="compositionally biased region" description="Basic and acidic residues" evidence="1">
    <location>
        <begin position="276"/>
        <end position="301"/>
    </location>
</feature>
<feature type="compositionally biased region" description="Low complexity" evidence="1">
    <location>
        <begin position="32"/>
        <end position="55"/>
    </location>
</feature>
<feature type="compositionally biased region" description="Pro residues" evidence="1">
    <location>
        <begin position="908"/>
        <end position="922"/>
    </location>
</feature>
<dbReference type="Gene3D" id="2.130.10.10">
    <property type="entry name" value="YVTN repeat-like/Quinoprotein amine dehydrogenase"/>
    <property type="match status" value="2"/>
</dbReference>
<dbReference type="RefSeq" id="XP_034117834.1">
    <property type="nucleotide sequence ID" value="XM_034261943.2"/>
</dbReference>
<name>A0A6P8XWW2_DROAB</name>
<dbReference type="SUPFAM" id="SSF50978">
    <property type="entry name" value="WD40 repeat-like"/>
    <property type="match status" value="1"/>
</dbReference>
<feature type="compositionally biased region" description="Basic residues" evidence="1">
    <location>
        <begin position="302"/>
        <end position="311"/>
    </location>
</feature>
<dbReference type="InterPro" id="IPR042622">
    <property type="entry name" value="Znf106"/>
</dbReference>
<protein>
    <submittedName>
        <fullName evidence="3">Uncharacterized protein LOC117576852 isoform X1</fullName>
    </submittedName>
</protein>
<organism evidence="2 3">
    <name type="scientific">Drosophila albomicans</name>
    <name type="common">Fruit fly</name>
    <dbReference type="NCBI Taxonomy" id="7291"/>
    <lineage>
        <taxon>Eukaryota</taxon>
        <taxon>Metazoa</taxon>
        <taxon>Ecdysozoa</taxon>
        <taxon>Arthropoda</taxon>
        <taxon>Hexapoda</taxon>
        <taxon>Insecta</taxon>
        <taxon>Pterygota</taxon>
        <taxon>Neoptera</taxon>
        <taxon>Endopterygota</taxon>
        <taxon>Diptera</taxon>
        <taxon>Brachycera</taxon>
        <taxon>Muscomorpha</taxon>
        <taxon>Ephydroidea</taxon>
        <taxon>Drosophilidae</taxon>
        <taxon>Drosophila</taxon>
    </lineage>
</organism>
<dbReference type="InterPro" id="IPR015943">
    <property type="entry name" value="WD40/YVTN_repeat-like_dom_sf"/>
</dbReference>
<feature type="compositionally biased region" description="Polar residues" evidence="1">
    <location>
        <begin position="56"/>
        <end position="66"/>
    </location>
</feature>
<dbReference type="GeneID" id="117576852"/>
<feature type="compositionally biased region" description="Basic and acidic residues" evidence="1">
    <location>
        <begin position="253"/>
        <end position="267"/>
    </location>
</feature>
<sequence length="1352" mass="152394">MNVESNQDLPTPKESIAEKCDAAAAAATAVVGVSIETPISTTTTTATPTTAGSEGPSASVSATDSASCEPAAEPATELQSAGCHTGGQEQQQQRLPYFYSKQYNSPSGNRHQFPSPPSHKNQPWRKLRRTFFNNNWNYQPNPQYHTRYSQRYFEKPNWQRNNSRNNSDSYNSNDRHNYRNKNYYGKRESPKRTDYHRHLRERHFKLETTEEEATEEQQLEKNELPHTKPVNKESNTKENKINKCRVRLKRSEKRSAEEELGKEKQQAEENPSNCKENQRAEESNQQKSQDEQKSTKPDADNKRKRINKRRLSFNDKDKEDNEKPDEPQANKVQQNSPEENSQKEISKRKVLLNTPYPIKILQAAAKEQSTAVELVEEPKTSSLIQVRPLNELLSAEIFNEQLQCDITHTPPVASETTTTTTPPAIQARRHTVCHNGGDNINDRLANMDKAALKYIINNSDTIYDEHLKSQARRRQRDCLRRQLKDIEIEPPKETLQTELVEDDIVDALDLPQLLLQQIEDCLNFNSDETQTQKESTETVEKPNDIEVKTEDQLEEENDIEVKTEEQSEEEMDLMTRLELAKKFKAMTAKKSSKTPKESPTKRKQSESKEPEKLAAKKQISGACIVLSSSSEDEQEEELEETKPIATDDDREAEQVATNEADLQRDAAEVIASFEQHMLPQLKGSLANCYRSNRSANVQSKLHFISCMVTSQQHNPNKFSKRVVAEIQQNLRQSNNRMAIDFLAKEIENLLKLQPTNESTNELNSQQPAHQSNVESAESERVSLPPTPPRNATPPSHVASATTQPLQAAAPLLGMSFLQLDAALPRLSPGLYPLPLENKQLPIGDSVMQNLLEIDRRLLEYQNRRGFLEEMILKFQKEKSDLEMVSLELMNRKYLLLNTIITRNQAAATPPPGVTPVNSPPPMVTTTERATSPMPVKKRSRRTIIVRHVKMLRKHGSRVRGKPRKKDKLEQKSQPKTTEQSSQDSQQIKLESEQVATHAPKRASIDAPEVVPAKRNCQQPLAVIPPLPPLSPPPNFSDPIDNSTDELPLKSMPENSNFIPSGRLFSIKSPISQIVVHKMRIFAASESGDLYVFNAENHKLEQHIVKHSDAITNMFLCEKESCLYTTSLDGFFKKSSLGNLESMLHTGYLKEPLQSIDINWGIAYIGSRWGNIYTYNVAANKLMDTPLLFTGQSIIAIRAIKEGARQIIMFGCKGNTVFLHDAASGLLLRRLSIPEGLNVYSLILSDGHVFCGTQKFEVFKFDFATGNICNISNCGNGAVSMAAYGERFLLVGCYDGFIYVLDKETGLRLGRFKGCGRLVLALAVAGDKVICSSKDNSLEILEIPAEILNPQSK</sequence>